<evidence type="ECO:0000256" key="4">
    <source>
        <dbReference type="ARBA" id="ARBA00022692"/>
    </source>
</evidence>
<feature type="transmembrane region" description="Helical" evidence="7">
    <location>
        <begin position="214"/>
        <end position="235"/>
    </location>
</feature>
<dbReference type="Proteomes" id="UP000503440">
    <property type="component" value="Chromosome"/>
</dbReference>
<evidence type="ECO:0000256" key="2">
    <source>
        <dbReference type="ARBA" id="ARBA00022475"/>
    </source>
</evidence>
<keyword evidence="4 7" id="KW-0812">Transmembrane</keyword>
<dbReference type="GeneID" id="69467799"/>
<evidence type="ECO:0000313" key="9">
    <source>
        <dbReference type="EMBL" id="QOW42385.1"/>
    </source>
</evidence>
<keyword evidence="3" id="KW-0997">Cell inner membrane</keyword>
<dbReference type="Pfam" id="PF03631">
    <property type="entry name" value="Virul_fac_BrkB"/>
    <property type="match status" value="1"/>
</dbReference>
<dbReference type="InterPro" id="IPR023679">
    <property type="entry name" value="UPF0761_bac"/>
</dbReference>
<dbReference type="HAMAP" id="MF_00672">
    <property type="entry name" value="UPF0761"/>
    <property type="match status" value="1"/>
</dbReference>
<keyword evidence="6 7" id="KW-0472">Membrane</keyword>
<dbReference type="InterPro" id="IPR017039">
    <property type="entry name" value="Virul_fac_BrkB"/>
</dbReference>
<evidence type="ECO:0000313" key="8">
    <source>
        <dbReference type="EMBL" id="QIC71177.1"/>
    </source>
</evidence>
<dbReference type="GO" id="GO:0005886">
    <property type="term" value="C:plasma membrane"/>
    <property type="evidence" value="ECO:0007669"/>
    <property type="project" value="UniProtKB-SubCell"/>
</dbReference>
<proteinExistence type="inferred from homology"/>
<accession>A0A6C0Y4J7</accession>
<evidence type="ECO:0000313" key="11">
    <source>
        <dbReference type="Proteomes" id="UP000593812"/>
    </source>
</evidence>
<feature type="transmembrane region" description="Helical" evidence="7">
    <location>
        <begin position="255"/>
        <end position="279"/>
    </location>
</feature>
<feature type="transmembrane region" description="Helical" evidence="7">
    <location>
        <begin position="101"/>
        <end position="120"/>
    </location>
</feature>
<evidence type="ECO:0000256" key="3">
    <source>
        <dbReference type="ARBA" id="ARBA00022519"/>
    </source>
</evidence>
<evidence type="ECO:0000256" key="7">
    <source>
        <dbReference type="HAMAP-Rule" id="MF_00672"/>
    </source>
</evidence>
<sequence>MIVEYLKKLPFYDHQWFQFVLFVLRRFEADRCREQAGSLTYTTLFAVVPMLTVFLVIISSIKALEPARQQLQQLIYSNFLPKTTIAFDKALNAFTDKSSNLTIIGILFLFITTVLMLTSIETAFNRIWRVKETRGGIMGFMRYWTIISLGPILLGSAFVLSSTVASMNVLSNNFAGYEVNGAFILWIISFSLTIVGFFILYWTIPNRNVPIKAALIAGVFSAVVFEALKNLFGFIMSNFTSYEIVYGAFAAVPIFLLWIFLSWNIILLGVEISFALTAFNSGKDQKRHPMIMLLDLLELFYQKQKKGESVTEQEALEVLGRDEIGRLPNYIWMLEQQNLIKRTDNDELVLVRNLSQVNFWSFYTQLPYPLPQRKDVGNIHPDDEWMQKLGPALIEADDYLAAKLSIPLSKIFEEK</sequence>
<gene>
    <name evidence="8" type="ORF">FSC09_12580</name>
    <name evidence="9" type="ORF">G0027_05700</name>
</gene>
<comment type="subcellular location">
    <subcellularLocation>
        <location evidence="1 7">Cell membrane</location>
        <topology evidence="1 7">Multi-pass membrane protein</topology>
    </subcellularLocation>
</comment>
<feature type="transmembrane region" description="Helical" evidence="7">
    <location>
        <begin position="181"/>
        <end position="202"/>
    </location>
</feature>
<name>A0A6C0Y4J7_9GAMM</name>
<feature type="transmembrane region" description="Helical" evidence="7">
    <location>
        <begin position="39"/>
        <end position="61"/>
    </location>
</feature>
<keyword evidence="2 7" id="KW-1003">Cell membrane</keyword>
<dbReference type="EMBL" id="CP044455">
    <property type="protein sequence ID" value="QIC71177.1"/>
    <property type="molecule type" value="Genomic_DNA"/>
</dbReference>
<comment type="similarity">
    <text evidence="7">Belongs to the UPF0761 family.</text>
</comment>
<dbReference type="AlphaFoldDB" id="A0A6C0Y4J7"/>
<keyword evidence="5 7" id="KW-1133">Transmembrane helix</keyword>
<protein>
    <recommendedName>
        <fullName evidence="7">UPF0761 membrane protein FSC09_12580</fullName>
    </recommendedName>
</protein>
<evidence type="ECO:0000256" key="1">
    <source>
        <dbReference type="ARBA" id="ARBA00004651"/>
    </source>
</evidence>
<dbReference type="Proteomes" id="UP000593812">
    <property type="component" value="Chromosome"/>
</dbReference>
<organism evidence="8 10">
    <name type="scientific">Acinetobacter indicus</name>
    <dbReference type="NCBI Taxonomy" id="756892"/>
    <lineage>
        <taxon>Bacteria</taxon>
        <taxon>Pseudomonadati</taxon>
        <taxon>Pseudomonadota</taxon>
        <taxon>Gammaproteobacteria</taxon>
        <taxon>Moraxellales</taxon>
        <taxon>Moraxellaceae</taxon>
        <taxon>Acinetobacter</taxon>
    </lineage>
</organism>
<dbReference type="PANTHER" id="PTHR30213:SF0">
    <property type="entry name" value="UPF0761 MEMBRANE PROTEIN YIHY"/>
    <property type="match status" value="1"/>
</dbReference>
<feature type="transmembrane region" description="Helical" evidence="7">
    <location>
        <begin position="141"/>
        <end position="161"/>
    </location>
</feature>
<dbReference type="PANTHER" id="PTHR30213">
    <property type="entry name" value="INNER MEMBRANE PROTEIN YHJD"/>
    <property type="match status" value="1"/>
</dbReference>
<dbReference type="RefSeq" id="WP_005182132.1">
    <property type="nucleotide sequence ID" value="NZ_CAXNYR010000009.1"/>
</dbReference>
<reference evidence="8 10" key="1">
    <citation type="submission" date="2019-09" db="EMBL/GenBank/DDBJ databases">
        <title>Non-baumannii Acinetobacter spp. carrying blaNDM-1 isolated in China.</title>
        <authorList>
            <person name="Cui C."/>
            <person name="Chen C."/>
            <person name="Sun J."/>
            <person name="Liu Y."/>
        </authorList>
    </citation>
    <scope>NUCLEOTIDE SEQUENCE [LARGE SCALE GENOMIC DNA]</scope>
    <source>
        <strain evidence="8 10">B18</strain>
    </source>
</reference>
<evidence type="ECO:0000256" key="6">
    <source>
        <dbReference type="ARBA" id="ARBA00023136"/>
    </source>
</evidence>
<dbReference type="EMBL" id="CP048654">
    <property type="protein sequence ID" value="QOW42385.1"/>
    <property type="molecule type" value="Genomic_DNA"/>
</dbReference>
<evidence type="ECO:0000256" key="5">
    <source>
        <dbReference type="ARBA" id="ARBA00022989"/>
    </source>
</evidence>
<reference evidence="9 11" key="2">
    <citation type="submission" date="2020-02" db="EMBL/GenBank/DDBJ databases">
        <title>Tigecycline-resistant Acinetobacter species from pigs and migratory birds.</title>
        <authorList>
            <person name="Chen C."/>
            <person name="Sun J."/>
            <person name="Liao X.-P."/>
            <person name="Liu Y.-H."/>
        </authorList>
    </citation>
    <scope>NUCLEOTIDE SEQUENCE [LARGE SCALE GENOMIC DNA]</scope>
    <source>
        <strain evidence="9 11">C15_T</strain>
    </source>
</reference>
<evidence type="ECO:0000313" key="10">
    <source>
        <dbReference type="Proteomes" id="UP000503440"/>
    </source>
</evidence>
<dbReference type="NCBIfam" id="TIGR00765">
    <property type="entry name" value="yihY_not_rbn"/>
    <property type="match status" value="1"/>
</dbReference>